<evidence type="ECO:0000256" key="11">
    <source>
        <dbReference type="SAM" id="Phobius"/>
    </source>
</evidence>
<dbReference type="InterPro" id="IPR001460">
    <property type="entry name" value="PCN-bd_Tpept"/>
</dbReference>
<evidence type="ECO:0000256" key="7">
    <source>
        <dbReference type="ARBA" id="ARBA00022984"/>
    </source>
</evidence>
<dbReference type="InterPro" id="IPR036138">
    <property type="entry name" value="PBP_dimer_sf"/>
</dbReference>
<dbReference type="GO" id="GO:0009252">
    <property type="term" value="P:peptidoglycan biosynthetic process"/>
    <property type="evidence" value="ECO:0007669"/>
    <property type="project" value="UniProtKB-KW"/>
</dbReference>
<protein>
    <recommendedName>
        <fullName evidence="16">Penicillin-binding protein</fullName>
    </recommendedName>
</protein>
<keyword evidence="9 11" id="KW-0472">Membrane</keyword>
<dbReference type="Proteomes" id="UP000054874">
    <property type="component" value="Unassembled WGS sequence"/>
</dbReference>
<keyword evidence="15" id="KW-1185">Reference proteome</keyword>
<evidence type="ECO:0000256" key="6">
    <source>
        <dbReference type="ARBA" id="ARBA00022960"/>
    </source>
</evidence>
<evidence type="ECO:0000256" key="8">
    <source>
        <dbReference type="ARBA" id="ARBA00022989"/>
    </source>
</evidence>
<comment type="caution">
    <text evidence="14">The sequence shown here is derived from an EMBL/GenBank/DDBJ whole genome shotgun (WGS) entry which is preliminary data.</text>
</comment>
<evidence type="ECO:0000313" key="14">
    <source>
        <dbReference type="EMBL" id="KSV59941.1"/>
    </source>
</evidence>
<dbReference type="OrthoDB" id="9757901at2"/>
<dbReference type="GO" id="GO:0005886">
    <property type="term" value="C:plasma membrane"/>
    <property type="evidence" value="ECO:0007669"/>
    <property type="project" value="UniProtKB-SubCell"/>
</dbReference>
<dbReference type="Pfam" id="PF00905">
    <property type="entry name" value="Transpeptidase"/>
    <property type="match status" value="1"/>
</dbReference>
<comment type="similarity">
    <text evidence="3">Belongs to the transpeptidase family.</text>
</comment>
<dbReference type="InterPro" id="IPR005311">
    <property type="entry name" value="PBP_dimer"/>
</dbReference>
<evidence type="ECO:0000256" key="2">
    <source>
        <dbReference type="ARBA" id="ARBA00004236"/>
    </source>
</evidence>
<evidence type="ECO:0000259" key="12">
    <source>
        <dbReference type="Pfam" id="PF00905"/>
    </source>
</evidence>
<proteinExistence type="inferred from homology"/>
<evidence type="ECO:0000256" key="1">
    <source>
        <dbReference type="ARBA" id="ARBA00004167"/>
    </source>
</evidence>
<dbReference type="InterPro" id="IPR050515">
    <property type="entry name" value="Beta-lactam/transpept"/>
</dbReference>
<dbReference type="PANTHER" id="PTHR30627">
    <property type="entry name" value="PEPTIDOGLYCAN D,D-TRANSPEPTIDASE"/>
    <property type="match status" value="1"/>
</dbReference>
<dbReference type="SUPFAM" id="SSF56601">
    <property type="entry name" value="beta-lactamase/transpeptidase-like"/>
    <property type="match status" value="1"/>
</dbReference>
<dbReference type="Gene3D" id="3.40.710.10">
    <property type="entry name" value="DD-peptidase/beta-lactamase superfamily"/>
    <property type="match status" value="1"/>
</dbReference>
<reference evidence="14 15" key="1">
    <citation type="submission" date="2015-11" db="EMBL/GenBank/DDBJ databases">
        <title>Butyribacter intestini gen. nov., sp. nov., a butyric acid-producing bacterium of the family Lachnospiraceae isolated from the human faeces.</title>
        <authorList>
            <person name="Zou Y."/>
            <person name="Xue W."/>
            <person name="Luo G."/>
            <person name="Lv M."/>
        </authorList>
    </citation>
    <scope>NUCLEOTIDE SEQUENCE [LARGE SCALE GENOMIC DNA]</scope>
    <source>
        <strain evidence="14 15">ACET-33324</strain>
    </source>
</reference>
<evidence type="ECO:0000256" key="4">
    <source>
        <dbReference type="ARBA" id="ARBA00022475"/>
    </source>
</evidence>
<feature type="domain" description="Penicillin-binding protein dimerisation" evidence="13">
    <location>
        <begin position="61"/>
        <end position="318"/>
    </location>
</feature>
<dbReference type="InterPro" id="IPR012338">
    <property type="entry name" value="Beta-lactam/transpept-like"/>
</dbReference>
<dbReference type="GO" id="GO:0071972">
    <property type="term" value="F:peptidoglycan L,D-transpeptidase activity"/>
    <property type="evidence" value="ECO:0007669"/>
    <property type="project" value="TreeGrafter"/>
</dbReference>
<keyword evidence="6" id="KW-0133">Cell shape</keyword>
<evidence type="ECO:0008006" key="16">
    <source>
        <dbReference type="Google" id="ProtNLM"/>
    </source>
</evidence>
<keyword evidence="5 11" id="KW-0812">Transmembrane</keyword>
<dbReference type="AlphaFoldDB" id="A0A0V8QH81"/>
<keyword evidence="4" id="KW-1003">Cell membrane</keyword>
<dbReference type="SUPFAM" id="SSF56519">
    <property type="entry name" value="Penicillin binding protein dimerisation domain"/>
    <property type="match status" value="1"/>
</dbReference>
<feature type="domain" description="Penicillin-binding protein transpeptidase" evidence="12">
    <location>
        <begin position="601"/>
        <end position="922"/>
    </location>
</feature>
<feature type="transmembrane region" description="Helical" evidence="11">
    <location>
        <begin position="20"/>
        <end position="41"/>
    </location>
</feature>
<dbReference type="GO" id="GO:0071555">
    <property type="term" value="P:cell wall organization"/>
    <property type="evidence" value="ECO:0007669"/>
    <property type="project" value="UniProtKB-KW"/>
</dbReference>
<sequence>MLDSIWNKIKGVAQSRLFPVSIIFFILFFLLIRQIFVLQIIEGQTYKNQSIIRDEKLRYLKSTRGNIYDRNGKLLAYDELSYSVTVEDIGALTTNEEKNSMIYELIQLIEENGDSIISDFSIVQDEGGNLQFTVEGNSLIRFKKDVYSLSNKEKLSTEQANASAQDIYDYIRSDGNGSCCFNISENYSVEDTLKIMSIRFSLFMNRYKSWLPSTVATDLRDKTVAAIKESSAELPGVEIVQETHRVYNDSKYFAHILGYTGTVTADELAELEASGEADKYTQTDQIGKTGLEKEYESYLHGTKGQERLLVNENNKVIDITDREESTAGNDLYITIDADLQKKAYDILEKKIASILCAQINNGMDYGTKGESANNIKIPIYEVYNALIENNVIDIKKLDDENATSTEQSVYQKFLSEEKNALKSIKNVLSSEEKKANKSYGNTMEEYLDYVYSMLKSNKVLLTDSIDINNSVYKDYIADKTSLSRLLKTAIANNWIDLTQLEAGDDFYSTEELYEKLLDYIEKALKQDKSFTKKIYRTMIFSYKLSGREICILLFDQGVLEYDEGQIEKLNSGRVSAYSFLIDQIKKLKITPGQLALEPCSGSAVVTDPSNGEVLALVSYPGYDNNKFANRIDSEYFAYLNESKAYPLMNRPLQQQTAPGSTFKLVSATAALDSGVLQPVERVNSPVAFDKVDKEHPAKCWKTSGSHGHLDVTDAIGVSCNYFFYEMGYRMSLKNGVYKSEKGLKTLEKYAKMFGLGETSGIELYEYEPHISDSDSIRSAIGQGTNNFTPAQLARYITTVANEGTCYNLTIVDKVKDLDGNIILDNEAEIYNKLSISSRIFSLLKSGLYKVVYGPESSISYLFNKLSFTVAGKTGTAQESKSHPNHALFVSFAPYEEPKIAVTVTIPNGYTSTNAATTARDIYKYYFKDTSSNDDDNVSVSGRVAD</sequence>
<evidence type="ECO:0000256" key="9">
    <source>
        <dbReference type="ARBA" id="ARBA00023136"/>
    </source>
</evidence>
<evidence type="ECO:0000259" key="13">
    <source>
        <dbReference type="Pfam" id="PF03717"/>
    </source>
</evidence>
<dbReference type="STRING" id="290052.ASU35_07315"/>
<dbReference type="RefSeq" id="WP_058351833.1">
    <property type="nucleotide sequence ID" value="NZ_CABMMD010000068.1"/>
</dbReference>
<keyword evidence="10" id="KW-0961">Cell wall biogenesis/degradation</keyword>
<evidence type="ECO:0000256" key="3">
    <source>
        <dbReference type="ARBA" id="ARBA00007171"/>
    </source>
</evidence>
<keyword evidence="8 11" id="KW-1133">Transmembrane helix</keyword>
<dbReference type="Gene3D" id="3.90.1310.10">
    <property type="entry name" value="Penicillin-binding protein 2a (Domain 2)"/>
    <property type="match status" value="1"/>
</dbReference>
<dbReference type="EMBL" id="LNAM01000068">
    <property type="protein sequence ID" value="KSV59941.1"/>
    <property type="molecule type" value="Genomic_DNA"/>
</dbReference>
<gene>
    <name evidence="14" type="ORF">ASU35_07315</name>
</gene>
<evidence type="ECO:0000313" key="15">
    <source>
        <dbReference type="Proteomes" id="UP000054874"/>
    </source>
</evidence>
<evidence type="ECO:0000256" key="5">
    <source>
        <dbReference type="ARBA" id="ARBA00022692"/>
    </source>
</evidence>
<dbReference type="Pfam" id="PF03717">
    <property type="entry name" value="PBP_dimer"/>
    <property type="match status" value="1"/>
</dbReference>
<keyword evidence="7" id="KW-0573">Peptidoglycan synthesis</keyword>
<accession>A0A0V8QH81</accession>
<dbReference type="GO" id="GO:0008658">
    <property type="term" value="F:penicillin binding"/>
    <property type="evidence" value="ECO:0007669"/>
    <property type="project" value="InterPro"/>
</dbReference>
<evidence type="ECO:0000256" key="10">
    <source>
        <dbReference type="ARBA" id="ARBA00023316"/>
    </source>
</evidence>
<organism evidence="14 15">
    <name type="scientific">Acetivibrio ethanolgignens</name>
    <dbReference type="NCBI Taxonomy" id="290052"/>
    <lineage>
        <taxon>Bacteria</taxon>
        <taxon>Bacillati</taxon>
        <taxon>Bacillota</taxon>
        <taxon>Clostridia</taxon>
        <taxon>Eubacteriales</taxon>
        <taxon>Oscillospiraceae</taxon>
        <taxon>Acetivibrio</taxon>
    </lineage>
</organism>
<dbReference type="PANTHER" id="PTHR30627:SF2">
    <property type="entry name" value="PEPTIDOGLYCAN D,D-TRANSPEPTIDASE MRDA"/>
    <property type="match status" value="1"/>
</dbReference>
<comment type="subcellular location">
    <subcellularLocation>
        <location evidence="2">Cell membrane</location>
    </subcellularLocation>
    <subcellularLocation>
        <location evidence="1">Membrane</location>
        <topology evidence="1">Single-pass membrane protein</topology>
    </subcellularLocation>
</comment>
<name>A0A0V8QH81_9FIRM</name>
<dbReference type="Gene3D" id="1.10.10.1230">
    <property type="entry name" value="Penicillin-binding protein, N-terminal non-catalytic domain, head sub-domain"/>
    <property type="match status" value="1"/>
</dbReference>
<dbReference type="GO" id="GO:0008360">
    <property type="term" value="P:regulation of cell shape"/>
    <property type="evidence" value="ECO:0007669"/>
    <property type="project" value="UniProtKB-KW"/>
</dbReference>